<dbReference type="InterPro" id="IPR036737">
    <property type="entry name" value="OmpA-like_sf"/>
</dbReference>
<dbReference type="InterPro" id="IPR006665">
    <property type="entry name" value="OmpA-like"/>
</dbReference>
<evidence type="ECO:0000313" key="8">
    <source>
        <dbReference type="Proteomes" id="UP000059419"/>
    </source>
</evidence>
<gene>
    <name evidence="7" type="ORF">EM595_0548</name>
</gene>
<keyword evidence="5" id="KW-0732">Signal</keyword>
<dbReference type="CDD" id="cd07185">
    <property type="entry name" value="OmpA_C-like"/>
    <property type="match status" value="1"/>
</dbReference>
<dbReference type="PANTHER" id="PTHR30329:SF21">
    <property type="entry name" value="LIPOPROTEIN YIAD-RELATED"/>
    <property type="match status" value="1"/>
</dbReference>
<evidence type="ECO:0000256" key="3">
    <source>
        <dbReference type="ARBA" id="ARBA00023237"/>
    </source>
</evidence>
<feature type="signal peptide" evidence="5">
    <location>
        <begin position="1"/>
        <end position="22"/>
    </location>
</feature>
<evidence type="ECO:0000313" key="7">
    <source>
        <dbReference type="EMBL" id="CUU22785.1"/>
    </source>
</evidence>
<dbReference type="PANTHER" id="PTHR30329">
    <property type="entry name" value="STATOR ELEMENT OF FLAGELLAR MOTOR COMPLEX"/>
    <property type="match status" value="1"/>
</dbReference>
<dbReference type="Pfam" id="PF00691">
    <property type="entry name" value="OmpA"/>
    <property type="match status" value="1"/>
</dbReference>
<evidence type="ECO:0000256" key="1">
    <source>
        <dbReference type="ARBA" id="ARBA00004442"/>
    </source>
</evidence>
<name>A0A0U5GI19_9GAMM</name>
<dbReference type="GO" id="GO:0009279">
    <property type="term" value="C:cell outer membrane"/>
    <property type="evidence" value="ECO:0007669"/>
    <property type="project" value="UniProtKB-SubCell"/>
</dbReference>
<evidence type="ECO:0000256" key="5">
    <source>
        <dbReference type="SAM" id="SignalP"/>
    </source>
</evidence>
<dbReference type="PROSITE" id="PS01068">
    <property type="entry name" value="OMPA_1"/>
    <property type="match status" value="1"/>
</dbReference>
<dbReference type="PROSITE" id="PS51123">
    <property type="entry name" value="OMPA_2"/>
    <property type="match status" value="1"/>
</dbReference>
<keyword evidence="8" id="KW-1185">Reference proteome</keyword>
<dbReference type="InterPro" id="IPR006664">
    <property type="entry name" value="OMP_bac"/>
</dbReference>
<organism evidence="7 8">
    <name type="scientific">Duffyella gerundensis</name>
    <dbReference type="NCBI Taxonomy" id="1619313"/>
    <lineage>
        <taxon>Bacteria</taxon>
        <taxon>Pseudomonadati</taxon>
        <taxon>Pseudomonadota</taxon>
        <taxon>Gammaproteobacteria</taxon>
        <taxon>Enterobacterales</taxon>
        <taxon>Erwiniaceae</taxon>
        <taxon>Duffyella</taxon>
    </lineage>
</organism>
<protein>
    <submittedName>
        <fullName evidence="7">Membrane protein</fullName>
    </submittedName>
</protein>
<dbReference type="KEGG" id="ege:EM595_0548"/>
<keyword evidence="3" id="KW-0998">Cell outer membrane</keyword>
<keyword evidence="2 4" id="KW-0472">Membrane</keyword>
<sequence>MKKFTSTLWLALLAAPMFAVQAAPAFGPAWQGAVPAASDQTQIIYYRPADLMGNGPAHIYVDGEYQAALLPGNYSRFCLSPGSHSLGSFVQDAPGYEGKRDQPWRDELGAGKTYYIRASIDGSGQPQVVARTQAESELAGLRQQTHTLSRASSVQACRQPTAAPIYNDYQISSDILFRFGGGGMKDITAEGRQAISQLAAQLKQSGEAQSRIEVIGHTDPIGKPQANLLLGQRRADTVRQMLIQQGVSAGNILSQSVGSSQASSQCSGTQAQRIACHKPDRRVVVRVMQ</sequence>
<dbReference type="AlphaFoldDB" id="A0A0U5GI19"/>
<dbReference type="RefSeq" id="WP_067427648.1">
    <property type="nucleotide sequence ID" value="NZ_JACSXD010000002.1"/>
</dbReference>
<dbReference type="STRING" id="1619313.EM595_0548"/>
<dbReference type="InterPro" id="IPR050330">
    <property type="entry name" value="Bact_OuterMem_StrucFunc"/>
</dbReference>
<dbReference type="InterPro" id="IPR006690">
    <property type="entry name" value="OMPA-like_CS"/>
</dbReference>
<dbReference type="Proteomes" id="UP000059419">
    <property type="component" value="Chromosome 1"/>
</dbReference>
<dbReference type="SUPFAM" id="SSF103088">
    <property type="entry name" value="OmpA-like"/>
    <property type="match status" value="1"/>
</dbReference>
<dbReference type="PRINTS" id="PR01021">
    <property type="entry name" value="OMPADOMAIN"/>
</dbReference>
<evidence type="ECO:0000256" key="2">
    <source>
        <dbReference type="ARBA" id="ARBA00023136"/>
    </source>
</evidence>
<reference evidence="8" key="1">
    <citation type="submission" date="2015-11" db="EMBL/GenBank/DDBJ databases">
        <authorList>
            <person name="Blom J."/>
        </authorList>
    </citation>
    <scope>NUCLEOTIDE SEQUENCE [LARGE SCALE GENOMIC DNA]</scope>
</reference>
<feature type="chain" id="PRO_5006857910" evidence="5">
    <location>
        <begin position="23"/>
        <end position="289"/>
    </location>
</feature>
<dbReference type="PATRIC" id="fig|1619313.3.peg.569"/>
<accession>A0A0U5GI19</accession>
<comment type="subcellular location">
    <subcellularLocation>
        <location evidence="1">Cell outer membrane</location>
    </subcellularLocation>
</comment>
<dbReference type="OrthoDB" id="6896077at2"/>
<proteinExistence type="predicted"/>
<evidence type="ECO:0000259" key="6">
    <source>
        <dbReference type="PROSITE" id="PS51123"/>
    </source>
</evidence>
<evidence type="ECO:0000256" key="4">
    <source>
        <dbReference type="PROSITE-ProRule" id="PRU00473"/>
    </source>
</evidence>
<dbReference type="Gene3D" id="3.30.1330.60">
    <property type="entry name" value="OmpA-like domain"/>
    <property type="match status" value="1"/>
</dbReference>
<dbReference type="EMBL" id="LN907827">
    <property type="protein sequence ID" value="CUU22785.1"/>
    <property type="molecule type" value="Genomic_DNA"/>
</dbReference>
<feature type="domain" description="OmpA-like" evidence="6">
    <location>
        <begin position="164"/>
        <end position="289"/>
    </location>
</feature>